<evidence type="ECO:0000313" key="3">
    <source>
        <dbReference type="Proteomes" id="UP000316855"/>
    </source>
</evidence>
<evidence type="ECO:0000256" key="1">
    <source>
        <dbReference type="SAM" id="MobiDB-lite"/>
    </source>
</evidence>
<dbReference type="AlphaFoldDB" id="A0A517VE90"/>
<dbReference type="EMBL" id="CP036343">
    <property type="protein sequence ID" value="QDT91310.1"/>
    <property type="molecule type" value="Genomic_DNA"/>
</dbReference>
<reference evidence="2 3" key="1">
    <citation type="submission" date="2019-02" db="EMBL/GenBank/DDBJ databases">
        <title>Deep-cultivation of Planctomycetes and their phenomic and genomic characterization uncovers novel biology.</title>
        <authorList>
            <person name="Wiegand S."/>
            <person name="Jogler M."/>
            <person name="Boedeker C."/>
            <person name="Pinto D."/>
            <person name="Vollmers J."/>
            <person name="Rivas-Marin E."/>
            <person name="Kohn T."/>
            <person name="Peeters S.H."/>
            <person name="Heuer A."/>
            <person name="Rast P."/>
            <person name="Oberbeckmann S."/>
            <person name="Bunk B."/>
            <person name="Jeske O."/>
            <person name="Meyerdierks A."/>
            <person name="Storesund J.E."/>
            <person name="Kallscheuer N."/>
            <person name="Luecker S."/>
            <person name="Lage O.M."/>
            <person name="Pohl T."/>
            <person name="Merkel B.J."/>
            <person name="Hornburger P."/>
            <person name="Mueller R.-W."/>
            <person name="Bruemmer F."/>
            <person name="Labrenz M."/>
            <person name="Spormann A.M."/>
            <person name="Op den Camp H."/>
            <person name="Overmann J."/>
            <person name="Amann R."/>
            <person name="Jetten M.S.M."/>
            <person name="Mascher T."/>
            <person name="Medema M.H."/>
            <person name="Devos D.P."/>
            <person name="Kaster A.-K."/>
            <person name="Ovreas L."/>
            <person name="Rohde M."/>
            <person name="Galperin M.Y."/>
            <person name="Jogler C."/>
        </authorList>
    </citation>
    <scope>NUCLEOTIDE SEQUENCE [LARGE SCALE GENOMIC DNA]</scope>
    <source>
        <strain evidence="2 3">Pan161</strain>
    </source>
</reference>
<feature type="region of interest" description="Disordered" evidence="1">
    <location>
        <begin position="24"/>
        <end position="44"/>
    </location>
</feature>
<sequence>MTSKVSITGYFFVCTILFYPTTSKSEEKPSQTGSQQQPAVAAKPASTKQGLKRFHVGQPAPLIEGFASDGNVSNLKTNQGSFTLLAYWSLKDKHYEQDLRRVERIFKKHGTRPDFKIISFWREDWPEYQAEMNRRGSAFYGSRDWWKLKFIDSDHSQQGANEPDRLWGNDIKAGKTPVYILLDKEHKFLAIEIPGDQLEKTVEQHLNLIAD</sequence>
<protein>
    <recommendedName>
        <fullName evidence="4">Thioredoxin domain-containing protein</fullName>
    </recommendedName>
</protein>
<dbReference type="RefSeq" id="WP_145228089.1">
    <property type="nucleotide sequence ID" value="NZ_CP036343.1"/>
</dbReference>
<dbReference type="Proteomes" id="UP000316855">
    <property type="component" value="Chromosome"/>
</dbReference>
<name>A0A517VE90_9PLAN</name>
<dbReference type="KEGG" id="gax:Pan161_29670"/>
<evidence type="ECO:0008006" key="4">
    <source>
        <dbReference type="Google" id="ProtNLM"/>
    </source>
</evidence>
<keyword evidence="3" id="KW-1185">Reference proteome</keyword>
<evidence type="ECO:0000313" key="2">
    <source>
        <dbReference type="EMBL" id="QDT91310.1"/>
    </source>
</evidence>
<gene>
    <name evidence="2" type="ORF">Pan161_29670</name>
</gene>
<organism evidence="2 3">
    <name type="scientific">Gimesia algae</name>
    <dbReference type="NCBI Taxonomy" id="2527971"/>
    <lineage>
        <taxon>Bacteria</taxon>
        <taxon>Pseudomonadati</taxon>
        <taxon>Planctomycetota</taxon>
        <taxon>Planctomycetia</taxon>
        <taxon>Planctomycetales</taxon>
        <taxon>Planctomycetaceae</taxon>
        <taxon>Gimesia</taxon>
    </lineage>
</organism>
<accession>A0A517VE90</accession>
<proteinExistence type="predicted"/>
<dbReference type="Gene3D" id="3.40.30.10">
    <property type="entry name" value="Glutaredoxin"/>
    <property type="match status" value="1"/>
</dbReference>
<dbReference type="OrthoDB" id="262410at2"/>